<keyword evidence="3" id="KW-1185">Reference proteome</keyword>
<dbReference type="Proteomes" id="UP001356095">
    <property type="component" value="Unassembled WGS sequence"/>
</dbReference>
<sequence>MIGLREGDSGERVKFLQELLVAAGFPVGTSGIDGFYGPSTSRAVLACRRSEGSNATSGTSITGAAGKQILSSFIKSVMR</sequence>
<gene>
    <name evidence="2" type="ORF">Q8791_27810</name>
</gene>
<feature type="domain" description="Peptidoglycan binding-like" evidence="1">
    <location>
        <begin position="9"/>
        <end position="52"/>
    </location>
</feature>
<dbReference type="InterPro" id="IPR002477">
    <property type="entry name" value="Peptidoglycan-bd-like"/>
</dbReference>
<accession>A0ABU7KFL9</accession>
<dbReference type="SUPFAM" id="SSF47090">
    <property type="entry name" value="PGBD-like"/>
    <property type="match status" value="1"/>
</dbReference>
<dbReference type="Gene3D" id="1.10.101.10">
    <property type="entry name" value="PGBD-like superfamily/PGBD"/>
    <property type="match status" value="1"/>
</dbReference>
<dbReference type="InterPro" id="IPR036365">
    <property type="entry name" value="PGBD-like_sf"/>
</dbReference>
<evidence type="ECO:0000313" key="2">
    <source>
        <dbReference type="EMBL" id="MEE2041034.1"/>
    </source>
</evidence>
<organism evidence="2 3">
    <name type="scientific">Nocardiopsis codii</name>
    <dbReference type="NCBI Taxonomy" id="3065942"/>
    <lineage>
        <taxon>Bacteria</taxon>
        <taxon>Bacillati</taxon>
        <taxon>Actinomycetota</taxon>
        <taxon>Actinomycetes</taxon>
        <taxon>Streptosporangiales</taxon>
        <taxon>Nocardiopsidaceae</taxon>
        <taxon>Nocardiopsis</taxon>
    </lineage>
</organism>
<dbReference type="InterPro" id="IPR036366">
    <property type="entry name" value="PGBDSf"/>
</dbReference>
<name>A0ABU7KFL9_9ACTN</name>
<dbReference type="RefSeq" id="WP_330094798.1">
    <property type="nucleotide sequence ID" value="NZ_JAUZMY010000039.1"/>
</dbReference>
<proteinExistence type="predicted"/>
<reference evidence="2 3" key="1">
    <citation type="submission" date="2023-08" db="EMBL/GenBank/DDBJ databases">
        <authorList>
            <person name="Girao M."/>
            <person name="Carvalho M.F."/>
        </authorList>
    </citation>
    <scope>NUCLEOTIDE SEQUENCE [LARGE SCALE GENOMIC DNA]</scope>
    <source>
        <strain evidence="2 3">CT-R113</strain>
    </source>
</reference>
<dbReference type="EMBL" id="JAUZMY010000039">
    <property type="protein sequence ID" value="MEE2041034.1"/>
    <property type="molecule type" value="Genomic_DNA"/>
</dbReference>
<comment type="caution">
    <text evidence="2">The sequence shown here is derived from an EMBL/GenBank/DDBJ whole genome shotgun (WGS) entry which is preliminary data.</text>
</comment>
<dbReference type="Pfam" id="PF01471">
    <property type="entry name" value="PG_binding_1"/>
    <property type="match status" value="1"/>
</dbReference>
<protein>
    <submittedName>
        <fullName evidence="2">Peptidoglycan-binding domain-containing protein</fullName>
    </submittedName>
</protein>
<evidence type="ECO:0000313" key="3">
    <source>
        <dbReference type="Proteomes" id="UP001356095"/>
    </source>
</evidence>
<evidence type="ECO:0000259" key="1">
    <source>
        <dbReference type="Pfam" id="PF01471"/>
    </source>
</evidence>